<evidence type="ECO:0000313" key="2">
    <source>
        <dbReference type="EMBL" id="CEQ39056.1"/>
    </source>
</evidence>
<dbReference type="SUPFAM" id="SSF50998">
    <property type="entry name" value="Quinoprotein alcohol dehydrogenase-like"/>
    <property type="match status" value="1"/>
</dbReference>
<protein>
    <submittedName>
        <fullName evidence="2">SPOSA6832_00545-mRNA-1:cds</fullName>
    </submittedName>
</protein>
<dbReference type="PANTHER" id="PTHR35340:SF5">
    <property type="entry name" value="ASST-DOMAIN-CONTAINING PROTEIN"/>
    <property type="match status" value="1"/>
</dbReference>
<reference evidence="3" key="1">
    <citation type="submission" date="2015-02" db="EMBL/GenBank/DDBJ databases">
        <authorList>
            <person name="Gon?alves P."/>
        </authorList>
    </citation>
    <scope>NUCLEOTIDE SEQUENCE [LARGE SCALE GENOMIC DNA]</scope>
</reference>
<accession>A0A0D6EGK4</accession>
<dbReference type="EMBL" id="CENE01000002">
    <property type="protein sequence ID" value="CEQ39056.1"/>
    <property type="molecule type" value="Genomic_DNA"/>
</dbReference>
<dbReference type="Pfam" id="PF14269">
    <property type="entry name" value="Arylsulfotran_2"/>
    <property type="match status" value="1"/>
</dbReference>
<dbReference type="InterPro" id="IPR011047">
    <property type="entry name" value="Quinoprotein_ADH-like_sf"/>
</dbReference>
<evidence type="ECO:0000313" key="3">
    <source>
        <dbReference type="Proteomes" id="UP000243876"/>
    </source>
</evidence>
<feature type="transmembrane region" description="Helical" evidence="1">
    <location>
        <begin position="532"/>
        <end position="549"/>
    </location>
</feature>
<keyword evidence="1" id="KW-1133">Transmembrane helix</keyword>
<dbReference type="AlphaFoldDB" id="A0A0D6EGK4"/>
<evidence type="ECO:0000256" key="1">
    <source>
        <dbReference type="SAM" id="Phobius"/>
    </source>
</evidence>
<dbReference type="OrthoDB" id="5427350at2759"/>
<dbReference type="InterPro" id="IPR039535">
    <property type="entry name" value="ASST-like"/>
</dbReference>
<name>A0A0D6EGK4_SPOSA</name>
<dbReference type="PANTHER" id="PTHR35340">
    <property type="entry name" value="PQQ ENZYME REPEAT PROTEIN-RELATED"/>
    <property type="match status" value="1"/>
</dbReference>
<feature type="non-terminal residue" evidence="2">
    <location>
        <position position="1"/>
    </location>
</feature>
<gene>
    <name evidence="2" type="primary">SPOSA6832_00545</name>
</gene>
<sequence>ATSDDAGSDAAAPLSYRSSSIIPPSFNVLTPPPQEAIARGLLTFVGVRGSAAADDGHLGPYIVDDRGELVWYGGQKSVLNFGTHEYKGEKVIAFYTGSEEYPGYGRGQWQLYDSQYEHVATVEAQNTTASATDPHDFSISRDGTAVVELWRPRQVDLRPLGDNELERGWAFDCIIQEIDIETNELLFEWHALDHIPVEETFYQVNGGGTSEDDRELTSVRLGKGTSADRTRPSQHGTAFDSHHLNAVSQDDVGNFLISLRGSSTVYYIDRETGMILWRLGGRYSDFEMGPGTPFHFQHHARLHGSGLSSPARLTLFSNGANQFQQVAPEARGLILSLNMENMVASLEKEYLPSFHSACSSEGSMQLSLMTVPRQQILGIPYFSEFSPNGTLVHDVQFGQFSSRQSNDHSYRVYKDSWVGRPLYPPSFALDPSSPSTAYASWNGATEVDSWHLLVGTDPEQLYGLEYRTNRTGFETTLESPELAQVPYVAVAAYDVDGQIIGVSEVVERETGLKMGVFPDVRWLWWQDQQRRVSIAALCVMGMAGAVFFARRRGLFKRDTHPYAPLLTTPAPSPDVLPLSWSSPAMCKEA</sequence>
<keyword evidence="1" id="KW-0812">Transmembrane</keyword>
<keyword evidence="3" id="KW-1185">Reference proteome</keyword>
<dbReference type="InterPro" id="IPR053143">
    <property type="entry name" value="Arylsulfate_ST"/>
</dbReference>
<dbReference type="Proteomes" id="UP000243876">
    <property type="component" value="Unassembled WGS sequence"/>
</dbReference>
<keyword evidence="1" id="KW-0472">Membrane</keyword>
<proteinExistence type="predicted"/>
<organism evidence="2 3">
    <name type="scientific">Sporidiobolus salmonicolor</name>
    <name type="common">Yeast-like fungus</name>
    <name type="synonym">Sporobolomyces salmonicolor</name>
    <dbReference type="NCBI Taxonomy" id="5005"/>
    <lineage>
        <taxon>Eukaryota</taxon>
        <taxon>Fungi</taxon>
        <taxon>Dikarya</taxon>
        <taxon>Basidiomycota</taxon>
        <taxon>Pucciniomycotina</taxon>
        <taxon>Microbotryomycetes</taxon>
        <taxon>Sporidiobolales</taxon>
        <taxon>Sporidiobolaceae</taxon>
        <taxon>Sporobolomyces</taxon>
    </lineage>
</organism>